<dbReference type="Pfam" id="PF09986">
    <property type="entry name" value="DUF2225"/>
    <property type="match status" value="1"/>
</dbReference>
<proteinExistence type="predicted"/>
<reference evidence="2" key="1">
    <citation type="submission" date="2016-11" db="EMBL/GenBank/DDBJ databases">
        <authorList>
            <person name="Varghese N."/>
            <person name="Submissions S."/>
        </authorList>
    </citation>
    <scope>NUCLEOTIDE SEQUENCE [LARGE SCALE GENOMIC DNA]</scope>
    <source>
        <strain evidence="2">DSM 10124</strain>
    </source>
</reference>
<protein>
    <recommendedName>
        <fullName evidence="3">DUF2225 domain-containing protein</fullName>
    </recommendedName>
</protein>
<evidence type="ECO:0008006" key="3">
    <source>
        <dbReference type="Google" id="ProtNLM"/>
    </source>
</evidence>
<dbReference type="EMBL" id="FQVG01000010">
    <property type="protein sequence ID" value="SHE64508.1"/>
    <property type="molecule type" value="Genomic_DNA"/>
</dbReference>
<name>A0A1M4V6L7_9CLOT</name>
<dbReference type="InterPro" id="IPR018708">
    <property type="entry name" value="DUF2225"/>
</dbReference>
<keyword evidence="2" id="KW-1185">Reference proteome</keyword>
<dbReference type="Proteomes" id="UP000184423">
    <property type="component" value="Unassembled WGS sequence"/>
</dbReference>
<gene>
    <name evidence="1" type="ORF">SAMN02746091_00823</name>
</gene>
<dbReference type="AlphaFoldDB" id="A0A1M4V6L7"/>
<accession>A0A1M4V6L7</accession>
<evidence type="ECO:0000313" key="2">
    <source>
        <dbReference type="Proteomes" id="UP000184423"/>
    </source>
</evidence>
<sequence>MSDIFSGLEDLGFKNVKLNIFEKEEENKKEVEIKNKTVDTFLYEKTMLCPVCNTEFKTKALRNGKTRRVGSDTDLMPIYQGPNPLFYDVHICPSCGYSALNQYFEKVKQEQALLIKSVITPKFRPKNYPEVYDENIAIERYKLALLNAVVKKAKSSEKAFICLKIAWMYRLLQNNSEERKFLEQAYVGFKESFEREAFPICGMDNYTLSYLIGELARRLGDNDEALLWFSKVIVTPGVNPRLKEMARDQKDLIKENAL</sequence>
<evidence type="ECO:0000313" key="1">
    <source>
        <dbReference type="EMBL" id="SHE64508.1"/>
    </source>
</evidence>
<organism evidence="1 2">
    <name type="scientific">Caloramator proteoclasticus DSM 10124</name>
    <dbReference type="NCBI Taxonomy" id="1121262"/>
    <lineage>
        <taxon>Bacteria</taxon>
        <taxon>Bacillati</taxon>
        <taxon>Bacillota</taxon>
        <taxon>Clostridia</taxon>
        <taxon>Eubacteriales</taxon>
        <taxon>Clostridiaceae</taxon>
        <taxon>Caloramator</taxon>
    </lineage>
</organism>